<evidence type="ECO:0008006" key="3">
    <source>
        <dbReference type="Google" id="ProtNLM"/>
    </source>
</evidence>
<accession>A0A084Y4S7</accession>
<reference evidence="1 2" key="1">
    <citation type="submission" date="2014-07" db="EMBL/GenBank/DDBJ databases">
        <title>Expanding our view of genomic diversity in Candidatus Accumulibacter clades.</title>
        <authorList>
            <person name="Skennerton C.T."/>
            <person name="Barr J.J."/>
            <person name="Slater F.R."/>
            <person name="Bond P.L."/>
            <person name="Tyson G.W."/>
        </authorList>
    </citation>
    <scope>NUCLEOTIDE SEQUENCE [LARGE SCALE GENOMIC DNA]</scope>
    <source>
        <strain evidence="2">SK-01</strain>
    </source>
</reference>
<dbReference type="Proteomes" id="UP000019812">
    <property type="component" value="Unassembled WGS sequence"/>
</dbReference>
<evidence type="ECO:0000313" key="1">
    <source>
        <dbReference type="EMBL" id="KFB69721.1"/>
    </source>
</evidence>
<dbReference type="EMBL" id="JDSS02000008">
    <property type="protein sequence ID" value="KFB69721.1"/>
    <property type="molecule type" value="Genomic_DNA"/>
</dbReference>
<comment type="caution">
    <text evidence="1">The sequence shown here is derived from an EMBL/GenBank/DDBJ whole genome shotgun (WGS) entry which is preliminary data.</text>
</comment>
<gene>
    <name evidence="1" type="ORF">CAPSK01_000555</name>
</gene>
<name>A0A084Y4S7_9PROT</name>
<organism evidence="1 2">
    <name type="scientific">Candidatus Accumulibacter vicinus</name>
    <dbReference type="NCBI Taxonomy" id="2954382"/>
    <lineage>
        <taxon>Bacteria</taxon>
        <taxon>Pseudomonadati</taxon>
        <taxon>Pseudomonadota</taxon>
        <taxon>Betaproteobacteria</taxon>
        <taxon>Candidatus Accumulibacter</taxon>
    </lineage>
</organism>
<dbReference type="AlphaFoldDB" id="A0A084Y4S7"/>
<evidence type="ECO:0000313" key="2">
    <source>
        <dbReference type="Proteomes" id="UP000019812"/>
    </source>
</evidence>
<dbReference type="STRING" id="1457154.CAPSK01_000555"/>
<protein>
    <recommendedName>
        <fullName evidence="3">DUF4410 domain-containing protein</fullName>
    </recommendedName>
</protein>
<proteinExistence type="predicted"/>
<sequence>MFGMVMMNLTLDQCFNEVRSVFVPLHDERQPSGALLLLTWQNAGSGQHIFVPADGLSGKPGPVFFERIILMSKHFLHCILLSAATLALVGCASGVSRQADSSGATPQLSSERISKVVVRLSPEAQSKAADNPGFSTEELASVIRNQVDHRNMLDSASPTSLDVEVKDFRVRSTAAAILFGFMAGNDNVSGDVRLRGPNGDTEPFTVSASYALGGLAGGQDGIRMRWLYEEFAKLVAAELYGESK</sequence>